<evidence type="ECO:0000256" key="1">
    <source>
        <dbReference type="SAM" id="Phobius"/>
    </source>
</evidence>
<protein>
    <submittedName>
        <fullName evidence="2">Uncharacterized protein</fullName>
    </submittedName>
</protein>
<evidence type="ECO:0000313" key="2">
    <source>
        <dbReference type="EMBL" id="MXU90841.1"/>
    </source>
</evidence>
<accession>A0A6B0UMQ1</accession>
<reference evidence="2" key="1">
    <citation type="submission" date="2019-12" db="EMBL/GenBank/DDBJ databases">
        <title>An insight into the sialome of adult female Ixodes ricinus ticks feeding for 6 days.</title>
        <authorList>
            <person name="Perner J."/>
            <person name="Ribeiro J.M.C."/>
        </authorList>
    </citation>
    <scope>NUCLEOTIDE SEQUENCE</scope>
    <source>
        <strain evidence="2">Semi-engorged</strain>
        <tissue evidence="2">Salivary glands</tissue>
    </source>
</reference>
<name>A0A6B0UMQ1_IXORI</name>
<dbReference type="EMBL" id="GIFC01008758">
    <property type="protein sequence ID" value="MXU90841.1"/>
    <property type="molecule type" value="Transcribed_RNA"/>
</dbReference>
<keyword evidence="1" id="KW-0472">Membrane</keyword>
<sequence>MLFADGGFVHGHVTVISTLVQLGLGDGIFVVAFVARSARMVGNCGKKVIRKLQCMSSVALLKRRKRQILQNLHTVGGLGDFLVHPVQRFLHPQHRVVVVLIVVRLTAKLEAVPGGEFG</sequence>
<keyword evidence="1" id="KW-0812">Transmembrane</keyword>
<dbReference type="AlphaFoldDB" id="A0A6B0UMQ1"/>
<keyword evidence="1" id="KW-1133">Transmembrane helix</keyword>
<organism evidence="2">
    <name type="scientific">Ixodes ricinus</name>
    <name type="common">Common tick</name>
    <name type="synonym">Acarus ricinus</name>
    <dbReference type="NCBI Taxonomy" id="34613"/>
    <lineage>
        <taxon>Eukaryota</taxon>
        <taxon>Metazoa</taxon>
        <taxon>Ecdysozoa</taxon>
        <taxon>Arthropoda</taxon>
        <taxon>Chelicerata</taxon>
        <taxon>Arachnida</taxon>
        <taxon>Acari</taxon>
        <taxon>Parasitiformes</taxon>
        <taxon>Ixodida</taxon>
        <taxon>Ixodoidea</taxon>
        <taxon>Ixodidae</taxon>
        <taxon>Ixodinae</taxon>
        <taxon>Ixodes</taxon>
    </lineage>
</organism>
<proteinExistence type="predicted"/>
<feature type="transmembrane region" description="Helical" evidence="1">
    <location>
        <begin position="12"/>
        <end position="35"/>
    </location>
</feature>